<name>A0A4U6BPL4_9BRAD</name>
<dbReference type="AlphaFoldDB" id="A0A4U6BPL4"/>
<dbReference type="Pfam" id="PF00300">
    <property type="entry name" value="His_Phos_1"/>
    <property type="match status" value="1"/>
</dbReference>
<dbReference type="InterPro" id="IPR013078">
    <property type="entry name" value="His_Pase_superF_clade-1"/>
</dbReference>
<organism evidence="1 2">
    <name type="scientific">Afipia massiliensis</name>
    <dbReference type="NCBI Taxonomy" id="211460"/>
    <lineage>
        <taxon>Bacteria</taxon>
        <taxon>Pseudomonadati</taxon>
        <taxon>Pseudomonadota</taxon>
        <taxon>Alphaproteobacteria</taxon>
        <taxon>Hyphomicrobiales</taxon>
        <taxon>Nitrobacteraceae</taxon>
        <taxon>Afipia</taxon>
    </lineage>
</organism>
<evidence type="ECO:0000313" key="2">
    <source>
        <dbReference type="Proteomes" id="UP000034832"/>
    </source>
</evidence>
<dbReference type="RefSeq" id="WP_046827073.1">
    <property type="nucleotide sequence ID" value="NZ_LBIA02000001.1"/>
</dbReference>
<sequence>MRRLILLRHAKTERDAPSGKDQDRRLDERGRNDSVEIGRWLALEDYRPDLVLVSTATRTQQTWDLLRATMPSVRVKHLPELYGADPSELLRAVRGAAKADPQCLMILAHNPGLHELALALVAGGDATGRHALAANLPTAGIVVIDFKTDDWGDVGFRSGRLERFASPKLLREWSDGA</sequence>
<dbReference type="PANTHER" id="PTHR47623">
    <property type="entry name" value="OS09G0287300 PROTEIN"/>
    <property type="match status" value="1"/>
</dbReference>
<dbReference type="Gene3D" id="3.40.50.1240">
    <property type="entry name" value="Phosphoglycerate mutase-like"/>
    <property type="match status" value="1"/>
</dbReference>
<reference evidence="1" key="1">
    <citation type="submission" date="2019-04" db="EMBL/GenBank/DDBJ databases">
        <title>Whole genome sequencing of cave bacteria.</title>
        <authorList>
            <person name="Gan H.M."/>
            <person name="Barton H."/>
            <person name="Savka M.A."/>
        </authorList>
    </citation>
    <scope>NUCLEOTIDE SEQUENCE [LARGE SCALE GENOMIC DNA]</scope>
    <source>
        <strain evidence="1">LC387</strain>
    </source>
</reference>
<dbReference type="Proteomes" id="UP000034832">
    <property type="component" value="Unassembled WGS sequence"/>
</dbReference>
<dbReference type="PANTHER" id="PTHR47623:SF1">
    <property type="entry name" value="OS09G0287300 PROTEIN"/>
    <property type="match status" value="1"/>
</dbReference>
<dbReference type="OrthoDB" id="9810154at2"/>
<dbReference type="CDD" id="cd07067">
    <property type="entry name" value="HP_PGM_like"/>
    <property type="match status" value="1"/>
</dbReference>
<protein>
    <submittedName>
        <fullName evidence="1">Histidine phosphatase family protein</fullName>
    </submittedName>
</protein>
<dbReference type="EMBL" id="LBIA02000001">
    <property type="protein sequence ID" value="TKT72450.1"/>
    <property type="molecule type" value="Genomic_DNA"/>
</dbReference>
<evidence type="ECO:0000313" key="1">
    <source>
        <dbReference type="EMBL" id="TKT72450.1"/>
    </source>
</evidence>
<dbReference type="STRING" id="211460.YH63_05025"/>
<comment type="caution">
    <text evidence="1">The sequence shown here is derived from an EMBL/GenBank/DDBJ whole genome shotgun (WGS) entry which is preliminary data.</text>
</comment>
<dbReference type="SUPFAM" id="SSF53254">
    <property type="entry name" value="Phosphoglycerate mutase-like"/>
    <property type="match status" value="1"/>
</dbReference>
<keyword evidence="2" id="KW-1185">Reference proteome</keyword>
<gene>
    <name evidence="1" type="ORF">YH63_013990</name>
</gene>
<accession>A0A4U6BPL4</accession>
<dbReference type="InterPro" id="IPR029033">
    <property type="entry name" value="His_PPase_superfam"/>
</dbReference>
<proteinExistence type="predicted"/>